<comment type="function">
    <text evidence="5 6">Responsible for the release of ribosomes from messenger RNA at the termination of protein biosynthesis. May increase the efficiency of translation by recycling ribosomes from one round of translation to another.</text>
</comment>
<reference evidence="8 9" key="1">
    <citation type="journal article" date="2017" name="Water Res.">
        <title>Comammox in drinking water systems.</title>
        <authorList>
            <person name="Wang Y."/>
            <person name="Ma L."/>
            <person name="Mao Y."/>
            <person name="Jiang X."/>
            <person name="Xia Y."/>
            <person name="Yu K."/>
            <person name="Li B."/>
            <person name="Zhang T."/>
        </authorList>
    </citation>
    <scope>NUCLEOTIDE SEQUENCE [LARGE SCALE GENOMIC DNA]</scope>
    <source>
        <strain evidence="8">SG_bin8</strain>
    </source>
</reference>
<evidence type="ECO:0000256" key="6">
    <source>
        <dbReference type="HAMAP-Rule" id="MF_00040"/>
    </source>
</evidence>
<proteinExistence type="inferred from homology"/>
<dbReference type="NCBIfam" id="TIGR00496">
    <property type="entry name" value="frr"/>
    <property type="match status" value="1"/>
</dbReference>
<evidence type="ECO:0000256" key="4">
    <source>
        <dbReference type="ARBA" id="ARBA00022917"/>
    </source>
</evidence>
<protein>
    <recommendedName>
        <fullName evidence="6">Ribosome-recycling factor</fullName>
        <shortName evidence="6">RRF</shortName>
    </recommendedName>
    <alternativeName>
        <fullName evidence="6">Ribosome-releasing factor</fullName>
    </alternativeName>
</protein>
<dbReference type="AlphaFoldDB" id="A0A1W9HV81"/>
<dbReference type="Gene3D" id="1.10.132.20">
    <property type="entry name" value="Ribosome-recycling factor"/>
    <property type="match status" value="1"/>
</dbReference>
<feature type="domain" description="Ribosome recycling factor" evidence="7">
    <location>
        <begin position="22"/>
        <end position="185"/>
    </location>
</feature>
<comment type="similarity">
    <text evidence="2 6">Belongs to the RRF family.</text>
</comment>
<name>A0A1W9HV81_9HYPH</name>
<dbReference type="EMBL" id="LWDL01000019">
    <property type="protein sequence ID" value="OQW51355.1"/>
    <property type="molecule type" value="Genomic_DNA"/>
</dbReference>
<dbReference type="GO" id="GO:0043023">
    <property type="term" value="F:ribosomal large subunit binding"/>
    <property type="evidence" value="ECO:0007669"/>
    <property type="project" value="TreeGrafter"/>
</dbReference>
<keyword evidence="4 6" id="KW-0648">Protein biosynthesis</keyword>
<evidence type="ECO:0000313" key="9">
    <source>
        <dbReference type="Proteomes" id="UP000192872"/>
    </source>
</evidence>
<dbReference type="InterPro" id="IPR023584">
    <property type="entry name" value="Ribosome_recyc_fac_dom"/>
</dbReference>
<gene>
    <name evidence="6" type="primary">frr</name>
    <name evidence="8" type="ORF">A4S15_10990</name>
</gene>
<accession>A0A1W9HV81</accession>
<evidence type="ECO:0000259" key="7">
    <source>
        <dbReference type="Pfam" id="PF01765"/>
    </source>
</evidence>
<sequence length="187" mass="20684">MAVQEFNIAEVKRKMQNSLNVLKGEFAGLRTGRASPGLLDPIMVDAYGSKMALKEVATVSVPESRMLSVQVWDKGLAPAVDKAIRESNLGLNPMLEGAVLRIPIPELSKDRRQELVKAANRYAEAARVAVRHVRRDGMDHLKKLEKDGHKSEDDIARLSDQVQKATDEAIAEIDKSLATKEKDVMQV</sequence>
<dbReference type="InterPro" id="IPR002661">
    <property type="entry name" value="Ribosome_recyc_fac"/>
</dbReference>
<organism evidence="8 9">
    <name type="scientific">Candidatus Raskinella chloraquaticus</name>
    <dbReference type="NCBI Taxonomy" id="1951219"/>
    <lineage>
        <taxon>Bacteria</taxon>
        <taxon>Pseudomonadati</taxon>
        <taxon>Pseudomonadota</taxon>
        <taxon>Alphaproteobacteria</taxon>
        <taxon>Hyphomicrobiales</taxon>
        <taxon>Phreatobacteraceae</taxon>
        <taxon>Candidatus Raskinella</taxon>
    </lineage>
</organism>
<comment type="caution">
    <text evidence="8">The sequence shown here is derived from an EMBL/GenBank/DDBJ whole genome shotgun (WGS) entry which is preliminary data.</text>
</comment>
<dbReference type="PANTHER" id="PTHR20982:SF3">
    <property type="entry name" value="MITOCHONDRIAL RIBOSOME RECYCLING FACTOR PSEUDO 1"/>
    <property type="match status" value="1"/>
</dbReference>
<dbReference type="STRING" id="1827387.A4S15_10990"/>
<dbReference type="CDD" id="cd00520">
    <property type="entry name" value="RRF"/>
    <property type="match status" value="1"/>
</dbReference>
<dbReference type="FunFam" id="1.10.132.20:FF:000001">
    <property type="entry name" value="Ribosome-recycling factor"/>
    <property type="match status" value="1"/>
</dbReference>
<dbReference type="HAMAP" id="MF_00040">
    <property type="entry name" value="RRF"/>
    <property type="match status" value="1"/>
</dbReference>
<evidence type="ECO:0000256" key="5">
    <source>
        <dbReference type="ARBA" id="ARBA00025050"/>
    </source>
</evidence>
<evidence type="ECO:0000256" key="2">
    <source>
        <dbReference type="ARBA" id="ARBA00005912"/>
    </source>
</evidence>
<dbReference type="GO" id="GO:0002184">
    <property type="term" value="P:cytoplasmic translational termination"/>
    <property type="evidence" value="ECO:0007669"/>
    <property type="project" value="TreeGrafter"/>
</dbReference>
<evidence type="ECO:0000313" key="8">
    <source>
        <dbReference type="EMBL" id="OQW51355.1"/>
    </source>
</evidence>
<dbReference type="FunFam" id="3.30.1360.40:FF:000001">
    <property type="entry name" value="Ribosome-recycling factor"/>
    <property type="match status" value="1"/>
</dbReference>
<dbReference type="InterPro" id="IPR036191">
    <property type="entry name" value="RRF_sf"/>
</dbReference>
<dbReference type="Gene3D" id="3.30.1360.40">
    <property type="match status" value="1"/>
</dbReference>
<dbReference type="Pfam" id="PF01765">
    <property type="entry name" value="RRF"/>
    <property type="match status" value="1"/>
</dbReference>
<dbReference type="SUPFAM" id="SSF55194">
    <property type="entry name" value="Ribosome recycling factor, RRF"/>
    <property type="match status" value="1"/>
</dbReference>
<comment type="subcellular location">
    <subcellularLocation>
        <location evidence="1 6">Cytoplasm</location>
    </subcellularLocation>
</comment>
<dbReference type="GO" id="GO:0005829">
    <property type="term" value="C:cytosol"/>
    <property type="evidence" value="ECO:0007669"/>
    <property type="project" value="GOC"/>
</dbReference>
<evidence type="ECO:0000256" key="1">
    <source>
        <dbReference type="ARBA" id="ARBA00004496"/>
    </source>
</evidence>
<dbReference type="PANTHER" id="PTHR20982">
    <property type="entry name" value="RIBOSOME RECYCLING FACTOR"/>
    <property type="match status" value="1"/>
</dbReference>
<dbReference type="RefSeq" id="WP_376802495.1">
    <property type="nucleotide sequence ID" value="NZ_DBNB01000015.1"/>
</dbReference>
<dbReference type="Proteomes" id="UP000192872">
    <property type="component" value="Unassembled WGS sequence"/>
</dbReference>
<keyword evidence="3 6" id="KW-0963">Cytoplasm</keyword>
<evidence type="ECO:0000256" key="3">
    <source>
        <dbReference type="ARBA" id="ARBA00022490"/>
    </source>
</evidence>